<dbReference type="GO" id="GO:0004309">
    <property type="term" value="F:exopolyphosphatase activity"/>
    <property type="evidence" value="ECO:0007669"/>
    <property type="project" value="UniProtKB-EC"/>
</dbReference>
<evidence type="ECO:0000313" key="14">
    <source>
        <dbReference type="Proteomes" id="UP000223759"/>
    </source>
</evidence>
<dbReference type="SUPFAM" id="SSF109604">
    <property type="entry name" value="HD-domain/PDEase-like"/>
    <property type="match status" value="1"/>
</dbReference>
<dbReference type="Gene3D" id="3.30.420.150">
    <property type="entry name" value="Exopolyphosphatase. Domain 2"/>
    <property type="match status" value="1"/>
</dbReference>
<evidence type="ECO:0000256" key="4">
    <source>
        <dbReference type="ARBA" id="ARBA00011738"/>
    </source>
</evidence>
<sequence>MLRRRKPFDTIAAVDLGSNSFHMIVARVKDHHVHVVDRLRETVRLANGLDEETGRISEEALERALACLERFGQRVRSLPQGSVRAVGTNTLRQARKVRGFQDRARKALGHPIEIIAGLEEARLIYLGVAHSLADDGGRRLVVDIGGGSTELIIGERFEPQAMESLYMGCINMGRRYFSDSRITERAWRHAEIAAQLELQPISARYRRLGWERALGASGTLLAIERILREQGWADGGVTHEGLLHLRDHLLGAGHVEAVSLKGLSEDRRPILAGGAVVLLSIFESLGIQHMQVADGALREGLIYELLGRIEHEDVRTRSIEGLVSRFQIDDTHARQVEARCAELIDEVAEEWELNQDHADLLSWAARLHELGLNIAHAQYHKHGAYILENADLAGFTVEEQRRLALLVRGHRRKFPLDLFEARGPSEATLLTRLAILLRLSIVLNRGRSADAIPIEAVTPKKHGLKIRFAAGWLDAHPLTRADLEGEAAYLSAAHLKLKFE</sequence>
<comment type="subcellular location">
    <subcellularLocation>
        <location evidence="2">Cell membrane</location>
        <topology evidence="2">Peripheral membrane protein</topology>
    </subcellularLocation>
</comment>
<evidence type="ECO:0000259" key="11">
    <source>
        <dbReference type="Pfam" id="PF02541"/>
    </source>
</evidence>
<dbReference type="GO" id="GO:0006798">
    <property type="term" value="P:polyphosphate catabolic process"/>
    <property type="evidence" value="ECO:0007669"/>
    <property type="project" value="TreeGrafter"/>
</dbReference>
<dbReference type="FunFam" id="3.30.420.40:FF:000023">
    <property type="entry name" value="Guanosine-5'-triphosphate,3'-diphosphate pyrophosphatase"/>
    <property type="match status" value="1"/>
</dbReference>
<dbReference type="FunFam" id="3.30.420.150:FF:000001">
    <property type="entry name" value="Guanosine-5'-triphosphate,3'-diphosphate pyrophosphatase"/>
    <property type="match status" value="1"/>
</dbReference>
<dbReference type="Gene3D" id="1.10.3210.10">
    <property type="entry name" value="Hypothetical protein af1432"/>
    <property type="match status" value="1"/>
</dbReference>
<evidence type="ECO:0000259" key="12">
    <source>
        <dbReference type="Pfam" id="PF21447"/>
    </source>
</evidence>
<evidence type="ECO:0000256" key="10">
    <source>
        <dbReference type="ARBA" id="ARBA00047607"/>
    </source>
</evidence>
<evidence type="ECO:0000256" key="5">
    <source>
        <dbReference type="ARBA" id="ARBA00012451"/>
    </source>
</evidence>
<dbReference type="GO" id="GO:0005886">
    <property type="term" value="C:plasma membrane"/>
    <property type="evidence" value="ECO:0007669"/>
    <property type="project" value="UniProtKB-SubCell"/>
</dbReference>
<dbReference type="RefSeq" id="WP_076755198.1">
    <property type="nucleotide sequence ID" value="NZ_CP023018.1"/>
</dbReference>
<dbReference type="Proteomes" id="UP000223759">
    <property type="component" value="Unassembled WGS sequence"/>
</dbReference>
<dbReference type="InterPro" id="IPR030673">
    <property type="entry name" value="PyroPPase_GppA_Ppx"/>
</dbReference>
<proteinExistence type="inferred from homology"/>
<dbReference type="SUPFAM" id="SSF53067">
    <property type="entry name" value="Actin-like ATPase domain"/>
    <property type="match status" value="2"/>
</dbReference>
<dbReference type="InterPro" id="IPR043129">
    <property type="entry name" value="ATPase_NBD"/>
</dbReference>
<keyword evidence="8" id="KW-0378">Hydrolase</keyword>
<dbReference type="EMBL" id="FTPK01000001">
    <property type="protein sequence ID" value="SIT65982.1"/>
    <property type="molecule type" value="Genomic_DNA"/>
</dbReference>
<protein>
    <recommendedName>
        <fullName evidence="6">Exopolyphosphatase</fullName>
        <ecNumber evidence="5">3.6.1.11</ecNumber>
    </recommendedName>
</protein>
<comment type="subunit">
    <text evidence="4">Homodimer.</text>
</comment>
<keyword evidence="14" id="KW-1185">Reference proteome</keyword>
<dbReference type="PANTHER" id="PTHR30005">
    <property type="entry name" value="EXOPOLYPHOSPHATASE"/>
    <property type="match status" value="1"/>
</dbReference>
<evidence type="ECO:0000313" key="13">
    <source>
        <dbReference type="EMBL" id="SIT65982.1"/>
    </source>
</evidence>
<dbReference type="InterPro" id="IPR050273">
    <property type="entry name" value="GppA/Ppx_hydrolase"/>
</dbReference>
<dbReference type="PIRSF" id="PIRSF001267">
    <property type="entry name" value="Pyrophosphatase_GppA_Ppx"/>
    <property type="match status" value="1"/>
</dbReference>
<evidence type="ECO:0000256" key="8">
    <source>
        <dbReference type="ARBA" id="ARBA00022801"/>
    </source>
</evidence>
<dbReference type="EC" id="3.6.1.11" evidence="5"/>
<dbReference type="InterPro" id="IPR022371">
    <property type="entry name" value="Exopolyphosphatase"/>
</dbReference>
<reference evidence="13 14" key="1">
    <citation type="submission" date="2017-01" db="EMBL/GenBank/DDBJ databases">
        <authorList>
            <person name="Mah S.A."/>
            <person name="Swanson W.J."/>
            <person name="Moy G.W."/>
            <person name="Vacquier V.D."/>
        </authorList>
    </citation>
    <scope>NUCLEOTIDE SEQUENCE [LARGE SCALE GENOMIC DNA]</scope>
    <source>
        <strain evidence="13 14">M9</strain>
    </source>
</reference>
<gene>
    <name evidence="13" type="ORF">SAMN05216526_0424</name>
</gene>
<keyword evidence="9" id="KW-0472">Membrane</keyword>
<evidence type="ECO:0000256" key="9">
    <source>
        <dbReference type="ARBA" id="ARBA00023136"/>
    </source>
</evidence>
<dbReference type="OrthoDB" id="9793035at2"/>
<accession>A0A1R3VS69</accession>
<feature type="domain" description="Ppx/GppA phosphatase C-terminal" evidence="12">
    <location>
        <begin position="314"/>
        <end position="486"/>
    </location>
</feature>
<dbReference type="CDD" id="cd24053">
    <property type="entry name" value="ASKHA_NBD_EcPPX-GppA-like"/>
    <property type="match status" value="1"/>
</dbReference>
<evidence type="ECO:0000256" key="6">
    <source>
        <dbReference type="ARBA" id="ARBA00020416"/>
    </source>
</evidence>
<dbReference type="AlphaFoldDB" id="A0A1R3VS69"/>
<evidence type="ECO:0000256" key="7">
    <source>
        <dbReference type="ARBA" id="ARBA00022475"/>
    </source>
</evidence>
<evidence type="ECO:0000256" key="3">
    <source>
        <dbReference type="ARBA" id="ARBA00007125"/>
    </source>
</evidence>
<comment type="similarity">
    <text evidence="3">Belongs to the GppA/Ppx family.</text>
</comment>
<dbReference type="NCBIfam" id="TIGR03706">
    <property type="entry name" value="exo_poly_only"/>
    <property type="match status" value="1"/>
</dbReference>
<name>A0A1R3VS69_9GAMM</name>
<comment type="catalytic activity">
    <reaction evidence="10">
        <text>[phosphate](n) + H2O = [phosphate](n-1) + phosphate + H(+)</text>
        <dbReference type="Rhea" id="RHEA:21528"/>
        <dbReference type="Rhea" id="RHEA-COMP:9859"/>
        <dbReference type="Rhea" id="RHEA-COMP:14279"/>
        <dbReference type="ChEBI" id="CHEBI:15377"/>
        <dbReference type="ChEBI" id="CHEBI:15378"/>
        <dbReference type="ChEBI" id="CHEBI:16838"/>
        <dbReference type="ChEBI" id="CHEBI:43474"/>
        <dbReference type="EC" id="3.6.1.11"/>
    </reaction>
</comment>
<dbReference type="InterPro" id="IPR003695">
    <property type="entry name" value="Ppx_GppA_N"/>
</dbReference>
<feature type="domain" description="Ppx/GppA phosphatase N-terminal" evidence="11">
    <location>
        <begin position="24"/>
        <end position="307"/>
    </location>
</feature>
<evidence type="ECO:0000256" key="2">
    <source>
        <dbReference type="ARBA" id="ARBA00004202"/>
    </source>
</evidence>
<comment type="cofactor">
    <cofactor evidence="1">
        <name>Mg(2+)</name>
        <dbReference type="ChEBI" id="CHEBI:18420"/>
    </cofactor>
</comment>
<dbReference type="PANTHER" id="PTHR30005:SF14">
    <property type="entry name" value="EXOPOLYPHOSPHATASE"/>
    <property type="match status" value="1"/>
</dbReference>
<dbReference type="InterPro" id="IPR048950">
    <property type="entry name" value="Ppx_GppA_C"/>
</dbReference>
<dbReference type="Pfam" id="PF21447">
    <property type="entry name" value="Ppx-GppA_III"/>
    <property type="match status" value="1"/>
</dbReference>
<organism evidence="13 14">
    <name type="scientific">Ectothiorhodosinus mongolicus</name>
    <dbReference type="NCBI Taxonomy" id="233100"/>
    <lineage>
        <taxon>Bacteria</taxon>
        <taxon>Pseudomonadati</taxon>
        <taxon>Pseudomonadota</taxon>
        <taxon>Gammaproteobacteria</taxon>
        <taxon>Chromatiales</taxon>
        <taxon>Ectothiorhodospiraceae</taxon>
        <taxon>Ectothiorhodosinus</taxon>
    </lineage>
</organism>
<keyword evidence="7" id="KW-1003">Cell membrane</keyword>
<dbReference type="STRING" id="233100.SAMN05216526_0424"/>
<dbReference type="Gene3D" id="3.30.420.40">
    <property type="match status" value="1"/>
</dbReference>
<evidence type="ECO:0000256" key="1">
    <source>
        <dbReference type="ARBA" id="ARBA00001946"/>
    </source>
</evidence>
<dbReference type="Pfam" id="PF02541">
    <property type="entry name" value="Ppx-GppA"/>
    <property type="match status" value="1"/>
</dbReference>